<dbReference type="GO" id="GO:0016787">
    <property type="term" value="F:hydrolase activity"/>
    <property type="evidence" value="ECO:0007669"/>
    <property type="project" value="UniProtKB-KW"/>
</dbReference>
<accession>A0A139ZRV1</accession>
<gene>
    <name evidence="2" type="primary">Cel1</name>
</gene>
<dbReference type="VEuPathDB" id="FungiDB:MYCTH_2114542"/>
<dbReference type="AlphaFoldDB" id="A0A139ZRV1"/>
<sequence length="208" mass="22313">MRLQALTLSLLAAAGLASPIRSAASEELYTLRLSSADKSLDGRYLTTIPDSGNANTTALVVYTSSSKPGDAFIKFHPVVNPSTKLAELRTPSSSSNVALAVVGTNGLFDFASVADPDDTADDLPEGTKVDWTSFRLHQEGDIGTVEYEGDDDAVAEGNWFAFPIRVSEATKEGEAWGVKWKDGSAWTTTDYLPVKVVYEPAYVIAKDE</sequence>
<feature type="chain" id="PRO_5007301543" evidence="1">
    <location>
        <begin position="18"/>
        <end position="208"/>
    </location>
</feature>
<name>A0A139ZRV1_THETO</name>
<dbReference type="EMBL" id="KP064330">
    <property type="protein sequence ID" value="AKA20435.1"/>
    <property type="molecule type" value="mRNA"/>
</dbReference>
<keyword evidence="2" id="KW-0378">Hydrolase</keyword>
<keyword evidence="1" id="KW-0732">Signal</keyword>
<protein>
    <submittedName>
        <fullName evidence="2">Glycosyl hydrolase</fullName>
    </submittedName>
</protein>
<evidence type="ECO:0000256" key="1">
    <source>
        <dbReference type="SAM" id="SignalP"/>
    </source>
</evidence>
<reference evidence="2" key="1">
    <citation type="submission" date="2014-10" db="EMBL/GenBank/DDBJ databases">
        <title>Myceliophthora thermophila MtCel1 glycosyl hydrolase mRNA.</title>
        <authorList>
            <person name="Han C."/>
            <person name="Li D.C."/>
        </authorList>
    </citation>
    <scope>NUCLEOTIDE SEQUENCE</scope>
    <source>
        <strain evidence="2">CGMCC3.17368</strain>
    </source>
</reference>
<evidence type="ECO:0000313" key="2">
    <source>
        <dbReference type="EMBL" id="AKA20435.1"/>
    </source>
</evidence>
<feature type="signal peptide" evidence="1">
    <location>
        <begin position="1"/>
        <end position="17"/>
    </location>
</feature>
<organism evidence="2">
    <name type="scientific">Thermothelomyces thermophilus</name>
    <name type="common">Myceliophthora thermophila</name>
    <dbReference type="NCBI Taxonomy" id="78579"/>
    <lineage>
        <taxon>Eukaryota</taxon>
        <taxon>Fungi</taxon>
        <taxon>Dikarya</taxon>
        <taxon>Ascomycota</taxon>
        <taxon>Pezizomycotina</taxon>
        <taxon>Sordariomycetes</taxon>
        <taxon>Sordariomycetidae</taxon>
        <taxon>Sordariales</taxon>
        <taxon>Chaetomiaceae</taxon>
        <taxon>Thermothelomyces</taxon>
    </lineage>
</organism>
<dbReference type="OMA" id="YEPIFTI"/>
<proteinExistence type="evidence at transcript level"/>